<dbReference type="Proteomes" id="UP000030832">
    <property type="component" value="Unassembled WGS sequence"/>
</dbReference>
<protein>
    <submittedName>
        <fullName evidence="1">Uncharacterized protein</fullName>
    </submittedName>
</protein>
<evidence type="ECO:0000313" key="2">
    <source>
        <dbReference type="Proteomes" id="UP000030832"/>
    </source>
</evidence>
<name>A0A0B0IL91_9BACI</name>
<accession>A0A0B0IL91</accession>
<dbReference type="eggNOG" id="ENOG502ZGMZ">
    <property type="taxonomic scope" value="Bacteria"/>
</dbReference>
<dbReference type="AlphaFoldDB" id="A0A0B0IL91"/>
<sequence length="166" mass="19261">MLNRTYDIKNGELKQAIEKSGLELREFATMSLEKMNVKSKKKRIRQKALKRAFTHKEVAKEILLMVQGDNKASKQEDQKVVQAVEGNDSAASVRGLPVTFLLKLGKKYLKDEEVVRFYYNADKEEFYKNKNLLEQVIETNSKNLDSTQLAQFQNDVMEELEKRAKK</sequence>
<dbReference type="RefSeq" id="WP_034628141.1">
    <property type="nucleotide sequence ID" value="NZ_JRJU01000009.1"/>
</dbReference>
<dbReference type="STRING" id="333138.LQ50_09020"/>
<keyword evidence="2" id="KW-1185">Reference proteome</keyword>
<organism evidence="1 2">
    <name type="scientific">Halalkalibacter okhensis</name>
    <dbReference type="NCBI Taxonomy" id="333138"/>
    <lineage>
        <taxon>Bacteria</taxon>
        <taxon>Bacillati</taxon>
        <taxon>Bacillota</taxon>
        <taxon>Bacilli</taxon>
        <taxon>Bacillales</taxon>
        <taxon>Bacillaceae</taxon>
        <taxon>Halalkalibacter</taxon>
    </lineage>
</organism>
<comment type="caution">
    <text evidence="1">The sequence shown here is derived from an EMBL/GenBank/DDBJ whole genome shotgun (WGS) entry which is preliminary data.</text>
</comment>
<gene>
    <name evidence="1" type="ORF">LQ50_09020</name>
</gene>
<dbReference type="EMBL" id="JRJU01000009">
    <property type="protein sequence ID" value="KHF40406.1"/>
    <property type="molecule type" value="Genomic_DNA"/>
</dbReference>
<evidence type="ECO:0000313" key="1">
    <source>
        <dbReference type="EMBL" id="KHF40406.1"/>
    </source>
</evidence>
<reference evidence="1 2" key="1">
    <citation type="submission" date="2014-09" db="EMBL/GenBank/DDBJ databases">
        <title>Genome sequencing and annotation of Bacillus Okhensis strain Kh10-101T.</title>
        <authorList>
            <person name="Prakash J.S."/>
        </authorList>
    </citation>
    <scope>NUCLEOTIDE SEQUENCE [LARGE SCALE GENOMIC DNA]</scope>
    <source>
        <strain evidence="2">Kh10-101T</strain>
    </source>
</reference>
<dbReference type="OrthoDB" id="2874322at2"/>
<proteinExistence type="predicted"/>